<dbReference type="Pfam" id="PF00534">
    <property type="entry name" value="Glycos_transf_1"/>
    <property type="match status" value="1"/>
</dbReference>
<dbReference type="Pfam" id="PF13439">
    <property type="entry name" value="Glyco_transf_4"/>
    <property type="match status" value="1"/>
</dbReference>
<evidence type="ECO:0000313" key="3">
    <source>
        <dbReference type="EMBL" id="MDP2502848.1"/>
    </source>
</evidence>
<gene>
    <name evidence="3" type="ORF">Q8W42_19190</name>
</gene>
<proteinExistence type="predicted"/>
<dbReference type="PANTHER" id="PTHR12526">
    <property type="entry name" value="GLYCOSYLTRANSFERASE"/>
    <property type="match status" value="1"/>
</dbReference>
<sequence length="354" mass="41360">MENKKKVLFLMPQLGEGGGERVIATLIRYLSELEWQPYLYLLLPNGNNEYLEYIPDSTPIFFRHSKIRFRYDIFNIILNLRRLILRNEIDTVFIGSGTLNAYISMFRIFLPRRVKFVVRETNLVSIYEKSSFARFLYAKTYSTYDKIIVQSSEMYQSLLDVGVDKNLLLEINNPVDIELLEYNSSQCDVFCFINNNKKNIVSFGRFTYQKGFDQLIQQIAEQEINEYNFYIFGGGDEREYYQSLINKYKLTNVYLHEFQNNPHRIIKQADLLLSPSRWEGYPNIVVESILIGTPVLANNYPGGISQISSTYNCTLYGIDSNLKESIPLSLGRLPNRELLLRDNKNILHSYLNVL</sequence>
<dbReference type="AlphaFoldDB" id="A0AB35N2D2"/>
<dbReference type="RefSeq" id="WP_102560814.1">
    <property type="nucleotide sequence ID" value="NZ_CAWNUI010000035.1"/>
</dbReference>
<dbReference type="EC" id="2.4.-.-" evidence="3"/>
<reference evidence="3" key="1">
    <citation type="submission" date="2023-07" db="EMBL/GenBank/DDBJ databases">
        <title>Genome content predicts the carbon catabolic preferences of heterotrophic bacteria.</title>
        <authorList>
            <person name="Gralka M."/>
        </authorList>
    </citation>
    <scope>NUCLEOTIDE SEQUENCE</scope>
    <source>
        <strain evidence="3">6E02</strain>
    </source>
</reference>
<keyword evidence="3" id="KW-0328">Glycosyltransferase</keyword>
<accession>A0AB35N2D2</accession>
<comment type="caution">
    <text evidence="3">The sequence shown here is derived from an EMBL/GenBank/DDBJ whole genome shotgun (WGS) entry which is preliminary data.</text>
</comment>
<dbReference type="GO" id="GO:0016757">
    <property type="term" value="F:glycosyltransferase activity"/>
    <property type="evidence" value="ECO:0007669"/>
    <property type="project" value="UniProtKB-KW"/>
</dbReference>
<dbReference type="InterPro" id="IPR001296">
    <property type="entry name" value="Glyco_trans_1"/>
</dbReference>
<dbReference type="Gene3D" id="3.40.50.2000">
    <property type="entry name" value="Glycogen Phosphorylase B"/>
    <property type="match status" value="2"/>
</dbReference>
<evidence type="ECO:0000259" key="2">
    <source>
        <dbReference type="Pfam" id="PF13439"/>
    </source>
</evidence>
<evidence type="ECO:0000313" key="4">
    <source>
        <dbReference type="Proteomes" id="UP001177935"/>
    </source>
</evidence>
<name>A0AB35N2D2_VIBSP</name>
<dbReference type="InterPro" id="IPR028098">
    <property type="entry name" value="Glyco_trans_4-like_N"/>
</dbReference>
<dbReference type="PANTHER" id="PTHR12526:SF630">
    <property type="entry name" value="GLYCOSYLTRANSFERASE"/>
    <property type="match status" value="1"/>
</dbReference>
<dbReference type="EMBL" id="JAUYVL010000014">
    <property type="protein sequence ID" value="MDP2502848.1"/>
    <property type="molecule type" value="Genomic_DNA"/>
</dbReference>
<dbReference type="SUPFAM" id="SSF53756">
    <property type="entry name" value="UDP-Glycosyltransferase/glycogen phosphorylase"/>
    <property type="match status" value="1"/>
</dbReference>
<evidence type="ECO:0000259" key="1">
    <source>
        <dbReference type="Pfam" id="PF00534"/>
    </source>
</evidence>
<feature type="domain" description="Glycosyltransferase subfamily 4-like N-terminal" evidence="2">
    <location>
        <begin position="17"/>
        <end position="178"/>
    </location>
</feature>
<protein>
    <submittedName>
        <fullName evidence="3">Glycosyltransferase</fullName>
        <ecNumber evidence="3">2.4.-.-</ecNumber>
    </submittedName>
</protein>
<feature type="domain" description="Glycosyl transferase family 1" evidence="1">
    <location>
        <begin position="193"/>
        <end position="309"/>
    </location>
</feature>
<dbReference type="GO" id="GO:1901135">
    <property type="term" value="P:carbohydrate derivative metabolic process"/>
    <property type="evidence" value="ECO:0007669"/>
    <property type="project" value="UniProtKB-ARBA"/>
</dbReference>
<dbReference type="Proteomes" id="UP001177935">
    <property type="component" value="Unassembled WGS sequence"/>
</dbReference>
<dbReference type="CDD" id="cd03811">
    <property type="entry name" value="GT4_GT28_WabH-like"/>
    <property type="match status" value="1"/>
</dbReference>
<organism evidence="3 4">
    <name type="scientific">Vibrio splendidus</name>
    <dbReference type="NCBI Taxonomy" id="29497"/>
    <lineage>
        <taxon>Bacteria</taxon>
        <taxon>Pseudomonadati</taxon>
        <taxon>Pseudomonadota</taxon>
        <taxon>Gammaproteobacteria</taxon>
        <taxon>Vibrionales</taxon>
        <taxon>Vibrionaceae</taxon>
        <taxon>Vibrio</taxon>
    </lineage>
</organism>
<keyword evidence="3" id="KW-0808">Transferase</keyword>